<dbReference type="PANTHER" id="PTHR11037">
    <property type="entry name" value="TRANSCRIPTION FACTOR CP2"/>
    <property type="match status" value="1"/>
</dbReference>
<keyword evidence="4" id="KW-1185">Reference proteome</keyword>
<dbReference type="Proteomes" id="UP000234275">
    <property type="component" value="Unassembled WGS sequence"/>
</dbReference>
<dbReference type="GO" id="GO:0000978">
    <property type="term" value="F:RNA polymerase II cis-regulatory region sequence-specific DNA binding"/>
    <property type="evidence" value="ECO:0007669"/>
    <property type="project" value="TreeGrafter"/>
</dbReference>
<feature type="region of interest" description="Disordered" evidence="1">
    <location>
        <begin position="372"/>
        <end position="391"/>
    </location>
</feature>
<dbReference type="InterPro" id="IPR007604">
    <property type="entry name" value="CP2"/>
</dbReference>
<proteinExistence type="predicted"/>
<dbReference type="Pfam" id="PF04516">
    <property type="entry name" value="CP2"/>
    <property type="match status" value="1"/>
</dbReference>
<dbReference type="VEuPathDB" id="FungiDB:P170DRAFT_471274"/>
<feature type="compositionally biased region" description="Polar residues" evidence="1">
    <location>
        <begin position="93"/>
        <end position="113"/>
    </location>
</feature>
<feature type="domain" description="Grh/CP2 DB" evidence="2">
    <location>
        <begin position="145"/>
        <end position="403"/>
    </location>
</feature>
<dbReference type="STRING" id="1392250.A0A2I2GSM2"/>
<organism evidence="3 4">
    <name type="scientific">Aspergillus steynii IBT 23096</name>
    <dbReference type="NCBI Taxonomy" id="1392250"/>
    <lineage>
        <taxon>Eukaryota</taxon>
        <taxon>Fungi</taxon>
        <taxon>Dikarya</taxon>
        <taxon>Ascomycota</taxon>
        <taxon>Pezizomycotina</taxon>
        <taxon>Eurotiomycetes</taxon>
        <taxon>Eurotiomycetidae</taxon>
        <taxon>Eurotiales</taxon>
        <taxon>Aspergillaceae</taxon>
        <taxon>Aspergillus</taxon>
        <taxon>Aspergillus subgen. Circumdati</taxon>
    </lineage>
</organism>
<dbReference type="PROSITE" id="PS51968">
    <property type="entry name" value="GRH_CP2_DB"/>
    <property type="match status" value="1"/>
</dbReference>
<accession>A0A2I2GSM2</accession>
<dbReference type="InterPro" id="IPR040167">
    <property type="entry name" value="TF_CP2-like"/>
</dbReference>
<gene>
    <name evidence="3" type="ORF">P170DRAFT_471274</name>
</gene>
<feature type="region of interest" description="Disordered" evidence="1">
    <location>
        <begin position="91"/>
        <end position="146"/>
    </location>
</feature>
<reference evidence="3 4" key="1">
    <citation type="submission" date="2016-12" db="EMBL/GenBank/DDBJ databases">
        <title>The genomes of Aspergillus section Nigri reveals drivers in fungal speciation.</title>
        <authorList>
            <consortium name="DOE Joint Genome Institute"/>
            <person name="Vesth T.C."/>
            <person name="Nybo J."/>
            <person name="Theobald S."/>
            <person name="Brandl J."/>
            <person name="Frisvad J.C."/>
            <person name="Nielsen K.F."/>
            <person name="Lyhne E.K."/>
            <person name="Kogle M.E."/>
            <person name="Kuo A."/>
            <person name="Riley R."/>
            <person name="Clum A."/>
            <person name="Nolan M."/>
            <person name="Lipzen A."/>
            <person name="Salamov A."/>
            <person name="Henrissat B."/>
            <person name="Wiebenga A."/>
            <person name="De Vries R.P."/>
            <person name="Grigoriev I.V."/>
            <person name="Mortensen U.H."/>
            <person name="Andersen M.R."/>
            <person name="Baker S.E."/>
        </authorList>
    </citation>
    <scope>NUCLEOTIDE SEQUENCE [LARGE SCALE GENOMIC DNA]</scope>
    <source>
        <strain evidence="3 4">IBT 23096</strain>
    </source>
</reference>
<dbReference type="GO" id="GO:0005634">
    <property type="term" value="C:nucleus"/>
    <property type="evidence" value="ECO:0007669"/>
    <property type="project" value="TreeGrafter"/>
</dbReference>
<dbReference type="EMBL" id="MSFO01000001">
    <property type="protein sequence ID" value="PLB55877.1"/>
    <property type="molecule type" value="Genomic_DNA"/>
</dbReference>
<evidence type="ECO:0000256" key="1">
    <source>
        <dbReference type="SAM" id="MobiDB-lite"/>
    </source>
</evidence>
<dbReference type="GO" id="GO:0001228">
    <property type="term" value="F:DNA-binding transcription activator activity, RNA polymerase II-specific"/>
    <property type="evidence" value="ECO:0007669"/>
    <property type="project" value="TreeGrafter"/>
</dbReference>
<name>A0A2I2GSM2_9EURO</name>
<dbReference type="RefSeq" id="XP_024711179.1">
    <property type="nucleotide sequence ID" value="XM_024852825.1"/>
</dbReference>
<dbReference type="AlphaFoldDB" id="A0A2I2GSM2"/>
<sequence>MFHRRNAHKPSDAFLRDFQRKFFPVTTIPYTQGVGIAPDQLVLWHPGAVDTLPAFPPRSTSSPPPLSRQNCSCSVFNSRMCAVLHGSSAEDASPQTSFQHSGLQSQGNTSETYCPSAKYRRQFPNSHLDQPNAIDELHTPDHSQQTPRFRVTLHARTATYNPASQTPVTYLNRRQTYKISVVDTTPPVGIPHPVRYRTHFRIAFDNKDQRADPVAAWRLWRDHRGLNEASTCDGQLRAVEFVDMMSNAIRGRRAESSVVLESSSLDGFGVVWIADPQSGQAACEAHILFNFLSTDFTLSKGVQGAPLRLYAKTELLSSDAWAHPVPLTAEITYCRVKLFRDHGSERKSSNDAVHLHKALGQVQQKLDDLESGIAPRGMNCPRKRKRGKLPSAARRHFEPPYLVTTSDFSVSDELQRVKSGLETVLSSSLPQSVLWLQSDERDDPDQFPIEFSNSAQDPFHTRQGPAIVHGYPPYEAVAARA</sequence>
<evidence type="ECO:0000313" key="3">
    <source>
        <dbReference type="EMBL" id="PLB55877.1"/>
    </source>
</evidence>
<dbReference type="PANTHER" id="PTHR11037:SF20">
    <property type="entry name" value="PROTEIN GRAINYHEAD"/>
    <property type="match status" value="1"/>
</dbReference>
<comment type="caution">
    <text evidence="3">The sequence shown here is derived from an EMBL/GenBank/DDBJ whole genome shotgun (WGS) entry which is preliminary data.</text>
</comment>
<evidence type="ECO:0000259" key="2">
    <source>
        <dbReference type="PROSITE" id="PS51968"/>
    </source>
</evidence>
<protein>
    <recommendedName>
        <fullName evidence="2">Grh/CP2 DB domain-containing protein</fullName>
    </recommendedName>
</protein>
<dbReference type="GeneID" id="36560523"/>
<evidence type="ECO:0000313" key="4">
    <source>
        <dbReference type="Proteomes" id="UP000234275"/>
    </source>
</evidence>
<dbReference type="OrthoDB" id="7680836at2759"/>